<gene>
    <name evidence="14" type="ORF">ONB1V03_LOCUS6172</name>
</gene>
<dbReference type="PANTHER" id="PTHR19890:SF10">
    <property type="entry name" value="FIBROBLAST GROWTH FACTOR RECEPTOR-LIKE 1"/>
    <property type="match status" value="1"/>
</dbReference>
<dbReference type="SUPFAM" id="SSF48726">
    <property type="entry name" value="Immunoglobulin"/>
    <property type="match status" value="3"/>
</dbReference>
<evidence type="ECO:0000256" key="2">
    <source>
        <dbReference type="ARBA" id="ARBA00022692"/>
    </source>
</evidence>
<dbReference type="PANTHER" id="PTHR19890">
    <property type="entry name" value="FIBROBLAST GROWTH FACTOR RECEPTOR"/>
    <property type="match status" value="1"/>
</dbReference>
<feature type="domain" description="Ig-like" evidence="13">
    <location>
        <begin position="166"/>
        <end position="259"/>
    </location>
</feature>
<dbReference type="InterPro" id="IPR007110">
    <property type="entry name" value="Ig-like_dom"/>
</dbReference>
<accession>A0A7R9LSV9</accession>
<feature type="domain" description="Ig-like" evidence="13">
    <location>
        <begin position="41"/>
        <end position="123"/>
    </location>
</feature>
<evidence type="ECO:0000256" key="1">
    <source>
        <dbReference type="ARBA" id="ARBA00004167"/>
    </source>
</evidence>
<dbReference type="SMART" id="SM00408">
    <property type="entry name" value="IGc2"/>
    <property type="match status" value="3"/>
</dbReference>
<dbReference type="InterPro" id="IPR052615">
    <property type="entry name" value="FGFRL"/>
</dbReference>
<keyword evidence="6 11" id="KW-0472">Membrane</keyword>
<evidence type="ECO:0000313" key="15">
    <source>
        <dbReference type="Proteomes" id="UP000728032"/>
    </source>
</evidence>
<evidence type="ECO:0000256" key="5">
    <source>
        <dbReference type="ARBA" id="ARBA00022989"/>
    </source>
</evidence>
<dbReference type="EMBL" id="OC917516">
    <property type="protein sequence ID" value="CAD7647293.1"/>
    <property type="molecule type" value="Genomic_DNA"/>
</dbReference>
<feature type="signal peptide" evidence="12">
    <location>
        <begin position="1"/>
        <end position="27"/>
    </location>
</feature>
<dbReference type="SMART" id="SM00409">
    <property type="entry name" value="IG"/>
    <property type="match status" value="3"/>
</dbReference>
<evidence type="ECO:0000256" key="3">
    <source>
        <dbReference type="ARBA" id="ARBA00022729"/>
    </source>
</evidence>
<dbReference type="InterPro" id="IPR003598">
    <property type="entry name" value="Ig_sub2"/>
</dbReference>
<dbReference type="Proteomes" id="UP000728032">
    <property type="component" value="Unassembled WGS sequence"/>
</dbReference>
<keyword evidence="2 11" id="KW-0812">Transmembrane</keyword>
<dbReference type="GO" id="GO:0016020">
    <property type="term" value="C:membrane"/>
    <property type="evidence" value="ECO:0007669"/>
    <property type="project" value="UniProtKB-SubCell"/>
</dbReference>
<evidence type="ECO:0000256" key="8">
    <source>
        <dbReference type="ARBA" id="ARBA00023170"/>
    </source>
</evidence>
<reference evidence="14" key="1">
    <citation type="submission" date="2020-11" db="EMBL/GenBank/DDBJ databases">
        <authorList>
            <person name="Tran Van P."/>
        </authorList>
    </citation>
    <scope>NUCLEOTIDE SEQUENCE</scope>
</reference>
<protein>
    <recommendedName>
        <fullName evidence="13">Ig-like domain-containing protein</fullName>
    </recommendedName>
</protein>
<keyword evidence="15" id="KW-1185">Reference proteome</keyword>
<evidence type="ECO:0000256" key="10">
    <source>
        <dbReference type="ARBA" id="ARBA00023319"/>
    </source>
</evidence>
<evidence type="ECO:0000256" key="9">
    <source>
        <dbReference type="ARBA" id="ARBA00023180"/>
    </source>
</evidence>
<comment type="subcellular location">
    <subcellularLocation>
        <location evidence="1">Membrane</location>
        <topology evidence="1">Single-pass membrane protein</topology>
    </subcellularLocation>
</comment>
<evidence type="ECO:0000256" key="6">
    <source>
        <dbReference type="ARBA" id="ARBA00023136"/>
    </source>
</evidence>
<evidence type="ECO:0000256" key="7">
    <source>
        <dbReference type="ARBA" id="ARBA00023157"/>
    </source>
</evidence>
<keyword evidence="3 12" id="KW-0732">Signal</keyword>
<feature type="domain" description="Ig-like" evidence="13">
    <location>
        <begin position="265"/>
        <end position="364"/>
    </location>
</feature>
<keyword evidence="8" id="KW-0675">Receptor</keyword>
<dbReference type="InterPro" id="IPR013098">
    <property type="entry name" value="Ig_I-set"/>
</dbReference>
<organism evidence="14">
    <name type="scientific">Oppiella nova</name>
    <dbReference type="NCBI Taxonomy" id="334625"/>
    <lineage>
        <taxon>Eukaryota</taxon>
        <taxon>Metazoa</taxon>
        <taxon>Ecdysozoa</taxon>
        <taxon>Arthropoda</taxon>
        <taxon>Chelicerata</taxon>
        <taxon>Arachnida</taxon>
        <taxon>Acari</taxon>
        <taxon>Acariformes</taxon>
        <taxon>Sarcoptiformes</taxon>
        <taxon>Oribatida</taxon>
        <taxon>Brachypylina</taxon>
        <taxon>Oppioidea</taxon>
        <taxon>Oppiidae</taxon>
        <taxon>Oppiella</taxon>
    </lineage>
</organism>
<dbReference type="PROSITE" id="PS50835">
    <property type="entry name" value="IG_LIKE"/>
    <property type="match status" value="3"/>
</dbReference>
<feature type="transmembrane region" description="Helical" evidence="11">
    <location>
        <begin position="379"/>
        <end position="400"/>
    </location>
</feature>
<keyword evidence="10" id="KW-0393">Immunoglobulin domain</keyword>
<dbReference type="InterPro" id="IPR003599">
    <property type="entry name" value="Ig_sub"/>
</dbReference>
<keyword evidence="7" id="KW-1015">Disulfide bond</keyword>
<sequence length="558" mass="64601">MVSISQTLKLSLIHQFILTLSLDLIYGSPVYKTQKSIQWIPTDVDFVVPVGTYVKFMCRTLSTTDTILTKIWLKNETQINIDNKYWFNSNTLTIYDLNFNDSGIYSCITLAGNNNDSIRVNYTLDVIELPPKVYPTKPSKADDTKRVDRLKKLSKTKELQDNESIPRFTNWERMSRQLYHIPSGESHKLLCPSSGVPTPTIKWFKNGILLNGTYRENGESMSMKKWSLSMSNMAPADSGNYTCVVSNKNGDINHTYIVYVNAHRPVFETHEYPLNQTLILGEKAIFDCIFKSDLESVVDWYKMITDYNRTIITLIPHNDLKYEGTHYQRLVINNLTFEDTANYSCSVENFYGTSHKNFSLKVVSDDPIVEYMPPMKSHLLIIVSVVMMFAIIMFTIAIYLKYRGPKNVTVMAQTSYIIKKKIILEKPDSDKSSDFITPLVKIDYQAVEVDSNTCQMNGMTSQYELPLDPDWEVSRDGYEYLDLNIPIIETPPSSEDEEEEDEEMVEENMNSDDLEKHQQMVFQRNIENKCYDLTELEIRTKYLSETLNLYHINREDFV</sequence>
<dbReference type="FunFam" id="2.60.40.10:FF:000016">
    <property type="entry name" value="Fibroblast growth factor receptor"/>
    <property type="match status" value="1"/>
</dbReference>
<dbReference type="Gene3D" id="2.60.40.10">
    <property type="entry name" value="Immunoglobulins"/>
    <property type="match status" value="3"/>
</dbReference>
<evidence type="ECO:0000256" key="4">
    <source>
        <dbReference type="ARBA" id="ARBA00022737"/>
    </source>
</evidence>
<dbReference type="OrthoDB" id="6412111at2759"/>
<evidence type="ECO:0000313" key="14">
    <source>
        <dbReference type="EMBL" id="CAD7647293.1"/>
    </source>
</evidence>
<keyword evidence="4" id="KW-0677">Repeat</keyword>
<dbReference type="AlphaFoldDB" id="A0A7R9LSV9"/>
<dbReference type="EMBL" id="CAJPVJ010002691">
    <property type="protein sequence ID" value="CAG2166657.1"/>
    <property type="molecule type" value="Genomic_DNA"/>
</dbReference>
<proteinExistence type="predicted"/>
<dbReference type="InterPro" id="IPR036179">
    <property type="entry name" value="Ig-like_dom_sf"/>
</dbReference>
<dbReference type="Pfam" id="PF07679">
    <property type="entry name" value="I-set"/>
    <property type="match status" value="2"/>
</dbReference>
<evidence type="ECO:0000256" key="11">
    <source>
        <dbReference type="SAM" id="Phobius"/>
    </source>
</evidence>
<name>A0A7R9LSV9_9ACAR</name>
<evidence type="ECO:0000256" key="12">
    <source>
        <dbReference type="SAM" id="SignalP"/>
    </source>
</evidence>
<keyword evidence="5 11" id="KW-1133">Transmembrane helix</keyword>
<keyword evidence="9" id="KW-0325">Glycoprotein</keyword>
<evidence type="ECO:0000259" key="13">
    <source>
        <dbReference type="PROSITE" id="PS50835"/>
    </source>
</evidence>
<feature type="chain" id="PRO_5036211305" description="Ig-like domain-containing protein" evidence="12">
    <location>
        <begin position="28"/>
        <end position="558"/>
    </location>
</feature>
<dbReference type="InterPro" id="IPR013783">
    <property type="entry name" value="Ig-like_fold"/>
</dbReference>